<evidence type="ECO:0000256" key="2">
    <source>
        <dbReference type="SAM" id="SignalP"/>
    </source>
</evidence>
<evidence type="ECO:0000313" key="5">
    <source>
        <dbReference type="VGNC" id="VGNC:56404"/>
    </source>
</evidence>
<reference evidence="3" key="2">
    <citation type="submission" date="2025-08" db="UniProtKB">
        <authorList>
            <consortium name="Ensembl"/>
        </authorList>
    </citation>
    <scope>IDENTIFICATION</scope>
    <source>
        <strain evidence="3">Thoroughbred</strain>
    </source>
</reference>
<reference evidence="3 4" key="1">
    <citation type="journal article" date="2009" name="Science">
        <title>Genome sequence, comparative analysis, and population genetics of the domestic horse.</title>
        <authorList>
            <consortium name="Broad Institute Genome Sequencing Platform"/>
            <consortium name="Broad Institute Whole Genome Assembly Team"/>
            <person name="Wade C.M."/>
            <person name="Giulotto E."/>
            <person name="Sigurdsson S."/>
            <person name="Zoli M."/>
            <person name="Gnerre S."/>
            <person name="Imsland F."/>
            <person name="Lear T.L."/>
            <person name="Adelson D.L."/>
            <person name="Bailey E."/>
            <person name="Bellone R.R."/>
            <person name="Bloecker H."/>
            <person name="Distl O."/>
            <person name="Edgar R.C."/>
            <person name="Garber M."/>
            <person name="Leeb T."/>
            <person name="Mauceli E."/>
            <person name="MacLeod J.N."/>
            <person name="Penedo M.C.T."/>
            <person name="Raison J.M."/>
            <person name="Sharpe T."/>
            <person name="Vogel J."/>
            <person name="Andersson L."/>
            <person name="Antczak D.F."/>
            <person name="Biagi T."/>
            <person name="Binns M.M."/>
            <person name="Chowdhary B.P."/>
            <person name="Coleman S.J."/>
            <person name="Della Valle G."/>
            <person name="Fryc S."/>
            <person name="Guerin G."/>
            <person name="Hasegawa T."/>
            <person name="Hill E.W."/>
            <person name="Jurka J."/>
            <person name="Kiialainen A."/>
            <person name="Lindgren G."/>
            <person name="Liu J."/>
            <person name="Magnani E."/>
            <person name="Mickelson J.R."/>
            <person name="Murray J."/>
            <person name="Nergadze S.G."/>
            <person name="Onofrio R."/>
            <person name="Pedroni S."/>
            <person name="Piras M.F."/>
            <person name="Raudsepp T."/>
            <person name="Rocchi M."/>
            <person name="Roeed K.H."/>
            <person name="Ryder O.A."/>
            <person name="Searle S."/>
            <person name="Skow L."/>
            <person name="Swinburne J.E."/>
            <person name="Syvaenen A.C."/>
            <person name="Tozaki T."/>
            <person name="Valberg S.J."/>
            <person name="Vaudin M."/>
            <person name="White J.R."/>
            <person name="Zody M.C."/>
            <person name="Lander E.S."/>
            <person name="Lindblad-Toh K."/>
        </authorList>
    </citation>
    <scope>NUCLEOTIDE SEQUENCE [LARGE SCALE GENOMIC DNA]</scope>
    <source>
        <strain evidence="3 4">Thoroughbred</strain>
    </source>
</reference>
<gene>
    <name evidence="5" type="primary">CD7</name>
</gene>
<feature type="region of interest" description="Disordered" evidence="1">
    <location>
        <begin position="163"/>
        <end position="223"/>
    </location>
</feature>
<dbReference type="VGNC" id="VGNC:56404">
    <property type="gene designation" value="CD7"/>
</dbReference>
<dbReference type="InParanoid" id="F6ZFM0"/>
<reference evidence="3" key="3">
    <citation type="submission" date="2025-09" db="UniProtKB">
        <authorList>
            <consortium name="Ensembl"/>
        </authorList>
    </citation>
    <scope>IDENTIFICATION</scope>
    <source>
        <strain evidence="3">Thoroughbred</strain>
    </source>
</reference>
<dbReference type="PANTHER" id="PTHR15123:SF5">
    <property type="entry name" value="SECRETED AND TRANSMEMBRANE PROTEIN 1"/>
    <property type="match status" value="1"/>
</dbReference>
<feature type="compositionally biased region" description="Polar residues" evidence="1">
    <location>
        <begin position="208"/>
        <end position="223"/>
    </location>
</feature>
<dbReference type="Ensembl" id="ENSECAT00000006390.4">
    <property type="protein sequence ID" value="ENSECAP00000004519.4"/>
    <property type="gene ID" value="ENSECAG00000006205.4"/>
</dbReference>
<proteinExistence type="predicted"/>
<evidence type="ECO:0000313" key="3">
    <source>
        <dbReference type="Ensembl" id="ENSECAP00000004519.4"/>
    </source>
</evidence>
<dbReference type="HOGENOM" id="CLU_115462_0_0_1"/>
<keyword evidence="2" id="KW-0732">Signal</keyword>
<feature type="chain" id="PRO_5040515732" evidence="2">
    <location>
        <begin position="26"/>
        <end position="223"/>
    </location>
</feature>
<dbReference type="GO" id="GO:0005125">
    <property type="term" value="F:cytokine activity"/>
    <property type="evidence" value="ECO:0007669"/>
    <property type="project" value="InterPro"/>
</dbReference>
<keyword evidence="4" id="KW-1185">Reference proteome</keyword>
<evidence type="ECO:0000256" key="1">
    <source>
        <dbReference type="SAM" id="MobiDB-lite"/>
    </source>
</evidence>
<sequence>MLTLASPVLLARMLWALLLLDASFSAQKGSWDNPTCTQGVVSVPRGARAMMACNISNPFSNITICLSVAARTDCQYIFRNAPQGNTSQDGWHLRVQGGMAQLVIEDAWDNQSGQYKWRLQGGQINVGITTLNVSGGGGASRPPRHFPACPPGAQQWLGWEGRPGFQQNEATQSSAITQRPRGPLAFSSSTPLPQPHPGRQPPKEPALSQDQDPSLTTPSQLHH</sequence>
<dbReference type="GeneTree" id="ENSGT00530000064499"/>
<dbReference type="AlphaFoldDB" id="F6ZFM0"/>
<feature type="signal peptide" evidence="2">
    <location>
        <begin position="1"/>
        <end position="25"/>
    </location>
</feature>
<accession>F6ZFM0</accession>
<protein>
    <submittedName>
        <fullName evidence="3">CD7 molecule</fullName>
    </submittedName>
</protein>
<dbReference type="Proteomes" id="UP000002281">
    <property type="component" value="Chromosome 11"/>
</dbReference>
<feature type="compositionally biased region" description="Polar residues" evidence="1">
    <location>
        <begin position="165"/>
        <end position="177"/>
    </location>
</feature>
<organism evidence="3 4">
    <name type="scientific">Equus caballus</name>
    <name type="common">Horse</name>
    <dbReference type="NCBI Taxonomy" id="9796"/>
    <lineage>
        <taxon>Eukaryota</taxon>
        <taxon>Metazoa</taxon>
        <taxon>Chordata</taxon>
        <taxon>Craniata</taxon>
        <taxon>Vertebrata</taxon>
        <taxon>Euteleostomi</taxon>
        <taxon>Mammalia</taxon>
        <taxon>Eutheria</taxon>
        <taxon>Laurasiatheria</taxon>
        <taxon>Perissodactyla</taxon>
        <taxon>Equidae</taxon>
        <taxon>Equus</taxon>
    </lineage>
</organism>
<dbReference type="STRING" id="9796.ENSECAP00000004519"/>
<dbReference type="InterPro" id="IPR033231">
    <property type="entry name" value="SECTM1"/>
</dbReference>
<name>F6ZFM0_HORSE</name>
<dbReference type="Bgee" id="ENSECAG00000006205">
    <property type="expression patterns" value="Expressed in adult mammalian kidney and 20 other cell types or tissues"/>
</dbReference>
<dbReference type="FunCoup" id="F6ZFM0">
    <property type="interactions" value="18"/>
</dbReference>
<dbReference type="PaxDb" id="9796-ENSECAP00000004519"/>
<dbReference type="GO" id="GO:0006955">
    <property type="term" value="P:immune response"/>
    <property type="evidence" value="ECO:0007669"/>
    <property type="project" value="InterPro"/>
</dbReference>
<evidence type="ECO:0000313" key="4">
    <source>
        <dbReference type="Proteomes" id="UP000002281"/>
    </source>
</evidence>
<dbReference type="PANTHER" id="PTHR15123">
    <property type="entry name" value="SECRETED AND TRANSMEMBRANE PROTEIN 1"/>
    <property type="match status" value="1"/>
</dbReference>
<feature type="compositionally biased region" description="Pro residues" evidence="1">
    <location>
        <begin position="192"/>
        <end position="204"/>
    </location>
</feature>